<feature type="region of interest" description="Disordered" evidence="2">
    <location>
        <begin position="985"/>
        <end position="1009"/>
    </location>
</feature>
<feature type="compositionally biased region" description="Polar residues" evidence="2">
    <location>
        <begin position="1524"/>
        <end position="1533"/>
    </location>
</feature>
<feature type="region of interest" description="Disordered" evidence="2">
    <location>
        <begin position="1137"/>
        <end position="1218"/>
    </location>
</feature>
<keyword evidence="7" id="KW-1185">Reference proteome</keyword>
<dbReference type="Proteomes" id="UP000467379">
    <property type="component" value="Chromosome"/>
</dbReference>
<evidence type="ECO:0000313" key="7">
    <source>
        <dbReference type="Proteomes" id="UP000467379"/>
    </source>
</evidence>
<accession>A0A7I7W2E0</accession>
<evidence type="ECO:0000259" key="3">
    <source>
        <dbReference type="Pfam" id="PF10145"/>
    </source>
</evidence>
<dbReference type="Pfam" id="PF10145">
    <property type="entry name" value="PhageMin_Tail"/>
    <property type="match status" value="1"/>
</dbReference>
<dbReference type="OrthoDB" id="4734796at2"/>
<gene>
    <name evidence="5" type="ORF">BST20_01755</name>
    <name evidence="4" type="ORF">MBRA_00530</name>
</gene>
<feature type="region of interest" description="Disordered" evidence="2">
    <location>
        <begin position="1342"/>
        <end position="1431"/>
    </location>
</feature>
<reference evidence="5 6" key="1">
    <citation type="submission" date="2016-12" db="EMBL/GenBank/DDBJ databases">
        <title>The new phylogeny of genus Mycobacterium.</title>
        <authorList>
            <person name="Tortoli E."/>
            <person name="Trovato A."/>
            <person name="Cirillo D.M."/>
        </authorList>
    </citation>
    <scope>NUCLEOTIDE SEQUENCE [LARGE SCALE GENOMIC DNA]</scope>
    <source>
        <strain evidence="5 6">DSM 44624</strain>
    </source>
</reference>
<evidence type="ECO:0000256" key="1">
    <source>
        <dbReference type="ARBA" id="ARBA00022612"/>
    </source>
</evidence>
<feature type="compositionally biased region" description="Low complexity" evidence="2">
    <location>
        <begin position="1137"/>
        <end position="1165"/>
    </location>
</feature>
<reference evidence="4 7" key="2">
    <citation type="journal article" date="2019" name="Emerg. Microbes Infect.">
        <title>Comprehensive subspecies identification of 175 nontuberculous mycobacteria species based on 7547 genomic profiles.</title>
        <authorList>
            <person name="Matsumoto Y."/>
            <person name="Kinjo T."/>
            <person name="Motooka D."/>
            <person name="Nabeya D."/>
            <person name="Jung N."/>
            <person name="Uechi K."/>
            <person name="Horii T."/>
            <person name="Iida T."/>
            <person name="Fujita J."/>
            <person name="Nakamura S."/>
        </authorList>
    </citation>
    <scope>NUCLEOTIDE SEQUENCE [LARGE SCALE GENOMIC DNA]</scope>
    <source>
        <strain evidence="4 7">JCM 12687</strain>
    </source>
</reference>
<evidence type="ECO:0000256" key="2">
    <source>
        <dbReference type="SAM" id="MobiDB-lite"/>
    </source>
</evidence>
<dbReference type="NCBIfam" id="TIGR01760">
    <property type="entry name" value="tape_meas_TP901"/>
    <property type="match status" value="1"/>
</dbReference>
<evidence type="ECO:0000313" key="4">
    <source>
        <dbReference type="EMBL" id="BBZ09858.1"/>
    </source>
</evidence>
<feature type="domain" description="Phage tail tape measure protein" evidence="3">
    <location>
        <begin position="208"/>
        <end position="397"/>
    </location>
</feature>
<name>A0A7I7W2E0_9MYCO</name>
<dbReference type="PANTHER" id="PTHR37813">
    <property type="entry name" value="FELS-2 PROPHAGE PROTEIN"/>
    <property type="match status" value="1"/>
</dbReference>
<reference evidence="4" key="3">
    <citation type="submission" date="2020-02" db="EMBL/GenBank/DDBJ databases">
        <authorList>
            <person name="Matsumoto Y."/>
            <person name="Motooka D."/>
            <person name="Nakamura S."/>
        </authorList>
    </citation>
    <scope>NUCLEOTIDE SEQUENCE</scope>
    <source>
        <strain evidence="4">JCM 12687</strain>
    </source>
</reference>
<dbReference type="Proteomes" id="UP000192441">
    <property type="component" value="Unassembled WGS sequence"/>
</dbReference>
<proteinExistence type="predicted"/>
<feature type="region of interest" description="Disordered" evidence="2">
    <location>
        <begin position="1516"/>
        <end position="1553"/>
    </location>
</feature>
<organism evidence="5 6">
    <name type="scientific">Mycobacterium branderi</name>
    <dbReference type="NCBI Taxonomy" id="43348"/>
    <lineage>
        <taxon>Bacteria</taxon>
        <taxon>Bacillati</taxon>
        <taxon>Actinomycetota</taxon>
        <taxon>Actinomycetes</taxon>
        <taxon>Mycobacteriales</taxon>
        <taxon>Mycobacteriaceae</taxon>
        <taxon>Mycobacterium</taxon>
    </lineage>
</organism>
<dbReference type="EMBL" id="MVHM01000001">
    <property type="protein sequence ID" value="ORA40898.1"/>
    <property type="molecule type" value="Genomic_DNA"/>
</dbReference>
<dbReference type="RefSeq" id="WP_083129678.1">
    <property type="nucleotide sequence ID" value="NZ_AP022606.1"/>
</dbReference>
<evidence type="ECO:0000313" key="6">
    <source>
        <dbReference type="Proteomes" id="UP000192441"/>
    </source>
</evidence>
<dbReference type="InterPro" id="IPR010090">
    <property type="entry name" value="Phage_tape_meas"/>
</dbReference>
<evidence type="ECO:0000313" key="5">
    <source>
        <dbReference type="EMBL" id="ORA40898.1"/>
    </source>
</evidence>
<sequence>MPVFLDVKSRLDVAAAQLAAREAKAIFTKAGDDIGRGLGGSLSKALSVIDGSAARASLRGLQDEYRATAAAEEAAAAKMMRSMGQVEVAQKRLSEITAKYGADSSKAAAANVALADSHARAAKAQRDHADAMVATEGAAAKLSTTSRAASDTVSRAGQVFNAVGVASVAGLGFAMVDTTKKAADFQQAMTKLHASAGLPAQDLKTASDGILKLAGQVGYSAGELSEGMYTITKAGYSAADGLKVLQAAAQGANAEQAPLPEVVNALTTSLQDFHVPADQAAKVMSQMVTAVGESKVPLQEFAGALHTIEPTAAQLHLSLADVWGTLAQITQSGTSADQAADQINNAMRALSGAQAPARQAMQQWGIDADDVSQKLGGPNGRGLAGTMQYLYNTLAQKVDPSTKLLNTGDVLKSAQAVNDMNEMLTKMSPAARQAAEALHNHTIAHREYQMVVRKSNEQDATQLKQYQALDDKVEGFSKRLTGGRQTLETLNQALNEVTGTMSGAAVALQTTGAHTDEVNGKIKAIAETTQEADGTVKGFHESQETLNAKMRDAKAAFSAAAIEMGNVFVPVATDVANIAKTIGDTMAQHPAIMHAVIDALGALGGAWLAIKAANIVSSILQPIVGALGTMVAEEDAATAAAGRLGGALSNLGKFGALGIGAQLGGNALQHATEGNSFLHGAAVVGTDAATGAATGAMIASVVPGIGTGVGGVVGGLVGGGIGLYHQLAGHAGGGPLRASGPKGKDSALFWGADGEHVLTADDVDAMGGHSAVYAFRDALHRQYGGAIGPDVAAAASMVGTPYSQASRHDCSGMVARVICRTLGLPESSLPSTVNMGQWLASLGFRPGIGGPGAISVGWYDHGGGNAGHAAMTLSDGENAESGGSHGNFLVGGGAAGATSSQFDHHMFLPIGNLQGPAGYGGGGFGGYGGGGFGGGIGGFGGSGGVPAGSTPGVGPSGEPGYYTPSPAKVDAANNRYLKAQERLTEAKEREAEVSQKTNAKQSERDRAHNQVTDAERELAAAQRNLAKAQQGTFHRMSSRSGGAGGLGGLQFGAPLAEGFGLSGGIKGLGEWIVTFLADLAIGPIEGAMLGNALRSGDSGFGAPGGYADLGDYGTPLPTAAAAGGGAAPATPAAYTGGDFSGSSAPTAASSADQSTAPASTPSAAPHESVNYKDWYPNTAPPPAGDWLLPPVGGRPGIQGRSGANPPPPFSYKDWYPGSPDIGHNPPPVHFRGLNGPQDGGFADFVRQHPELANRRPTYNTLPGQPIFTPPIAPPQGRPPDPGLGSLLGAPGFATGGPVGTDTIPAWLTPGEHVFDADDVRAMGGQDAVYAFRNALHRNHGGAVYLVGGGDPTQPPPPTPKPPAAPQQKSGGQPHLPVGAPKSPGPGNKGTQASEVSAEDRSAHTPEGVAKPGASQRLPGQDLPPSPGLGFSGGIIGGLEGAATQAAAMGADMGTFGGAGGAVSSAMNIGFQDLNRTAGYLGQLGGIAAEGVLGTLIPADSPLSDWGNTLPGKILKGISGVRPAQPNSAGQTQPPLAPTGGDDVHNGDRIGSQLNLHGPVTVQANNADEFHQSLAAGLSSAQRQNPAPMRVPR</sequence>
<dbReference type="PANTHER" id="PTHR37813:SF1">
    <property type="entry name" value="FELS-2 PROPHAGE PROTEIN"/>
    <property type="match status" value="1"/>
</dbReference>
<protein>
    <submittedName>
        <fullName evidence="5">Phage tail tape measure protein</fullName>
    </submittedName>
</protein>
<keyword evidence="1" id="KW-1188">Viral release from host cell</keyword>
<feature type="region of interest" description="Disordered" evidence="2">
    <location>
        <begin position="1573"/>
        <end position="1592"/>
    </location>
</feature>
<feature type="compositionally biased region" description="Pro residues" evidence="2">
    <location>
        <begin position="1352"/>
        <end position="1364"/>
    </location>
</feature>
<dbReference type="EMBL" id="AP022606">
    <property type="protein sequence ID" value="BBZ09858.1"/>
    <property type="molecule type" value="Genomic_DNA"/>
</dbReference>